<keyword evidence="4 8" id="KW-0812">Transmembrane</keyword>
<feature type="transmembrane region" description="Helical" evidence="8">
    <location>
        <begin position="200"/>
        <end position="218"/>
    </location>
</feature>
<evidence type="ECO:0000259" key="9">
    <source>
        <dbReference type="PROSITE" id="PS50850"/>
    </source>
</evidence>
<dbReference type="PROSITE" id="PS50850">
    <property type="entry name" value="MFS"/>
    <property type="match status" value="1"/>
</dbReference>
<evidence type="ECO:0000256" key="6">
    <source>
        <dbReference type="ARBA" id="ARBA00023136"/>
    </source>
</evidence>
<feature type="transmembrane region" description="Helical" evidence="8">
    <location>
        <begin position="372"/>
        <end position="394"/>
    </location>
</feature>
<feature type="transmembrane region" description="Helical" evidence="8">
    <location>
        <begin position="400"/>
        <end position="419"/>
    </location>
</feature>
<dbReference type="Proteomes" id="UP000321805">
    <property type="component" value="Chromosome"/>
</dbReference>
<dbReference type="Pfam" id="PF07690">
    <property type="entry name" value="MFS_1"/>
    <property type="match status" value="1"/>
</dbReference>
<feature type="transmembrane region" description="Helical" evidence="8">
    <location>
        <begin position="47"/>
        <end position="68"/>
    </location>
</feature>
<comment type="subcellular location">
    <subcellularLocation>
        <location evidence="1">Cell membrane</location>
        <topology evidence="1">Multi-pass membrane protein</topology>
    </subcellularLocation>
</comment>
<dbReference type="SUPFAM" id="SSF103473">
    <property type="entry name" value="MFS general substrate transporter"/>
    <property type="match status" value="1"/>
</dbReference>
<evidence type="ECO:0000256" key="8">
    <source>
        <dbReference type="SAM" id="Phobius"/>
    </source>
</evidence>
<protein>
    <submittedName>
        <fullName evidence="10">MFS transporter</fullName>
    </submittedName>
</protein>
<feature type="region of interest" description="Disordered" evidence="7">
    <location>
        <begin position="1"/>
        <end position="35"/>
    </location>
</feature>
<organism evidence="10 11">
    <name type="scientific">Baekduia soli</name>
    <dbReference type="NCBI Taxonomy" id="496014"/>
    <lineage>
        <taxon>Bacteria</taxon>
        <taxon>Bacillati</taxon>
        <taxon>Actinomycetota</taxon>
        <taxon>Thermoleophilia</taxon>
        <taxon>Solirubrobacterales</taxon>
        <taxon>Baekduiaceae</taxon>
        <taxon>Baekduia</taxon>
    </lineage>
</organism>
<dbReference type="GO" id="GO:0005886">
    <property type="term" value="C:plasma membrane"/>
    <property type="evidence" value="ECO:0007669"/>
    <property type="project" value="UniProtKB-SubCell"/>
</dbReference>
<keyword evidence="11" id="KW-1185">Reference proteome</keyword>
<gene>
    <name evidence="10" type="ORF">FSW04_15120</name>
</gene>
<evidence type="ECO:0000256" key="3">
    <source>
        <dbReference type="ARBA" id="ARBA00022475"/>
    </source>
</evidence>
<dbReference type="PANTHER" id="PTHR42718:SF46">
    <property type="entry name" value="BLR6921 PROTEIN"/>
    <property type="match status" value="1"/>
</dbReference>
<dbReference type="PROSITE" id="PS00216">
    <property type="entry name" value="SUGAR_TRANSPORT_1"/>
    <property type="match status" value="1"/>
</dbReference>
<dbReference type="CDD" id="cd17321">
    <property type="entry name" value="MFS_MMR_MDR_like"/>
    <property type="match status" value="1"/>
</dbReference>
<feature type="transmembrane region" description="Helical" evidence="8">
    <location>
        <begin position="239"/>
        <end position="257"/>
    </location>
</feature>
<evidence type="ECO:0000313" key="10">
    <source>
        <dbReference type="EMBL" id="QEC48771.1"/>
    </source>
</evidence>
<dbReference type="Gene3D" id="1.20.1720.10">
    <property type="entry name" value="Multidrug resistance protein D"/>
    <property type="match status" value="1"/>
</dbReference>
<dbReference type="EMBL" id="CP042430">
    <property type="protein sequence ID" value="QEC48771.1"/>
    <property type="molecule type" value="Genomic_DNA"/>
</dbReference>
<dbReference type="GO" id="GO:0022857">
    <property type="term" value="F:transmembrane transporter activity"/>
    <property type="evidence" value="ECO:0007669"/>
    <property type="project" value="InterPro"/>
</dbReference>
<feature type="transmembrane region" description="Helical" evidence="8">
    <location>
        <begin position="304"/>
        <end position="327"/>
    </location>
</feature>
<dbReference type="AlphaFoldDB" id="A0A5B8U761"/>
<feature type="transmembrane region" description="Helical" evidence="8">
    <location>
        <begin position="142"/>
        <end position="161"/>
    </location>
</feature>
<proteinExistence type="predicted"/>
<dbReference type="Gene3D" id="1.20.1250.20">
    <property type="entry name" value="MFS general substrate transporter like domains"/>
    <property type="match status" value="1"/>
</dbReference>
<evidence type="ECO:0000256" key="1">
    <source>
        <dbReference type="ARBA" id="ARBA00004651"/>
    </source>
</evidence>
<feature type="transmembrane region" description="Helical" evidence="8">
    <location>
        <begin position="83"/>
        <end position="101"/>
    </location>
</feature>
<dbReference type="InterPro" id="IPR036259">
    <property type="entry name" value="MFS_trans_sf"/>
</dbReference>
<dbReference type="InterPro" id="IPR020846">
    <property type="entry name" value="MFS_dom"/>
</dbReference>
<dbReference type="RefSeq" id="WP_146920681.1">
    <property type="nucleotide sequence ID" value="NZ_CP042430.1"/>
</dbReference>
<keyword evidence="6 8" id="KW-0472">Membrane</keyword>
<feature type="transmembrane region" description="Helical" evidence="8">
    <location>
        <begin position="263"/>
        <end position="283"/>
    </location>
</feature>
<evidence type="ECO:0000256" key="5">
    <source>
        <dbReference type="ARBA" id="ARBA00022989"/>
    </source>
</evidence>
<evidence type="ECO:0000256" key="7">
    <source>
        <dbReference type="SAM" id="MobiDB-lite"/>
    </source>
</evidence>
<evidence type="ECO:0000313" key="11">
    <source>
        <dbReference type="Proteomes" id="UP000321805"/>
    </source>
</evidence>
<sequence length="510" mass="49944">MSPAISGSRPDVGVGGADEGGAMHSHHHPDTAPPAHAGGALKRLKRLLLLLCVAQLMVILDISAVNVAMPDMARSLGIAGGDLGWTITSYSLIFGSLLLLGGRAADLLGRRRMFLTGLGVFVVASLAAATAGSPAMLFSARAGQGLGAAMLSPAALSILMGTFREGTPRAHALAAWGAVGGAGAAVGVLVGGALTELVGWQAIFVVNLPIGLALGVAARRMIPADTAAPDWHGLDLRGAALASGSSAALVFALSQAADAGWTSAQTLGLGGSGLAGLAAFVAAERRTARPLLRLERLADRGVGGGLLLMLVAAAALFGTFLLVSLYLQDVLDAGPLTTGLAFLPLAVALGLGVHAGNHVLMHAGVRMPMAAGFAATAGGMVLLSGAGVGGSYLADVLPGMLVAGVGLGVVLVCVSVSVMTGAEDEETGMLSGLTTTGHEIGGTIGVAVLATIAAAPAGAASPAGLSLGLGDAFVAVAGMSAAAGVVALVVLPSAAILLPKLALAPRVAIH</sequence>
<reference evidence="10 11" key="1">
    <citation type="journal article" date="2018" name="J. Microbiol.">
        <title>Baekduia soli gen. nov., sp. nov., a novel bacterium isolated from the soil of Baekdu Mountain and proposal of a novel family name, Baekduiaceae fam. nov.</title>
        <authorList>
            <person name="An D.S."/>
            <person name="Siddiqi M.Z."/>
            <person name="Kim K.H."/>
            <person name="Yu H.S."/>
            <person name="Im W.T."/>
        </authorList>
    </citation>
    <scope>NUCLEOTIDE SEQUENCE [LARGE SCALE GENOMIC DNA]</scope>
    <source>
        <strain evidence="10 11">BR7-21</strain>
    </source>
</reference>
<keyword evidence="2" id="KW-0813">Transport</keyword>
<feature type="transmembrane region" description="Helical" evidence="8">
    <location>
        <begin position="173"/>
        <end position="194"/>
    </location>
</feature>
<keyword evidence="5 8" id="KW-1133">Transmembrane helix</keyword>
<name>A0A5B8U761_9ACTN</name>
<feature type="transmembrane region" description="Helical" evidence="8">
    <location>
        <begin position="113"/>
        <end position="136"/>
    </location>
</feature>
<feature type="transmembrane region" description="Helical" evidence="8">
    <location>
        <begin position="440"/>
        <end position="460"/>
    </location>
</feature>
<dbReference type="PANTHER" id="PTHR42718">
    <property type="entry name" value="MAJOR FACILITATOR SUPERFAMILY MULTIDRUG TRANSPORTER MFSC"/>
    <property type="match status" value="1"/>
</dbReference>
<feature type="transmembrane region" description="Helical" evidence="8">
    <location>
        <begin position="339"/>
        <end position="360"/>
    </location>
</feature>
<evidence type="ECO:0000256" key="2">
    <source>
        <dbReference type="ARBA" id="ARBA00022448"/>
    </source>
</evidence>
<evidence type="ECO:0000256" key="4">
    <source>
        <dbReference type="ARBA" id="ARBA00022692"/>
    </source>
</evidence>
<dbReference type="InterPro" id="IPR005829">
    <property type="entry name" value="Sugar_transporter_CS"/>
</dbReference>
<keyword evidence="3" id="KW-1003">Cell membrane</keyword>
<accession>A0A5B8U761</accession>
<feature type="transmembrane region" description="Helical" evidence="8">
    <location>
        <begin position="472"/>
        <end position="498"/>
    </location>
</feature>
<dbReference type="OrthoDB" id="7375466at2"/>
<dbReference type="InterPro" id="IPR011701">
    <property type="entry name" value="MFS"/>
</dbReference>
<feature type="domain" description="Major facilitator superfamily (MFS) profile" evidence="9">
    <location>
        <begin position="47"/>
        <end position="495"/>
    </location>
</feature>
<dbReference type="KEGG" id="bsol:FSW04_15120"/>